<dbReference type="InterPro" id="IPR029044">
    <property type="entry name" value="Nucleotide-diphossugar_trans"/>
</dbReference>
<dbReference type="GO" id="GO:0009103">
    <property type="term" value="P:lipopolysaccharide biosynthetic process"/>
    <property type="evidence" value="ECO:0007669"/>
    <property type="project" value="UniProtKB-UniRule"/>
</dbReference>
<dbReference type="CDD" id="cd02517">
    <property type="entry name" value="CMP-KDO-Synthetase"/>
    <property type="match status" value="1"/>
</dbReference>
<dbReference type="PANTHER" id="PTHR42866">
    <property type="entry name" value="3-DEOXY-MANNO-OCTULOSONATE CYTIDYLYLTRANSFERASE"/>
    <property type="match status" value="1"/>
</dbReference>
<comment type="similarity">
    <text evidence="5">Belongs to the KdsB family.</text>
</comment>
<dbReference type="InterPro" id="IPR003329">
    <property type="entry name" value="Cytidylyl_trans"/>
</dbReference>
<keyword evidence="7" id="KW-1185">Reference proteome</keyword>
<name>A0A6L9Y4K4_9BURK</name>
<dbReference type="GO" id="GO:0005829">
    <property type="term" value="C:cytosol"/>
    <property type="evidence" value="ECO:0007669"/>
    <property type="project" value="TreeGrafter"/>
</dbReference>
<dbReference type="NCBIfam" id="NF003952">
    <property type="entry name" value="PRK05450.1-5"/>
    <property type="match status" value="1"/>
</dbReference>
<keyword evidence="5" id="KW-0963">Cytoplasm</keyword>
<dbReference type="HAMAP" id="MF_00057">
    <property type="entry name" value="KdsB"/>
    <property type="match status" value="1"/>
</dbReference>
<keyword evidence="3 5" id="KW-0548">Nucleotidyltransferase</keyword>
<dbReference type="GO" id="GO:0033468">
    <property type="term" value="P:CMP-keto-3-deoxy-D-manno-octulosonic acid biosynthetic process"/>
    <property type="evidence" value="ECO:0007669"/>
    <property type="project" value="UniProtKB-UniRule"/>
</dbReference>
<dbReference type="EC" id="2.7.7.38" evidence="5"/>
<evidence type="ECO:0000256" key="2">
    <source>
        <dbReference type="ARBA" id="ARBA00022679"/>
    </source>
</evidence>
<dbReference type="RefSeq" id="WP_163764080.1">
    <property type="nucleotide sequence ID" value="NZ_JAAGYR010000005.1"/>
</dbReference>
<dbReference type="EMBL" id="JAAGYR010000005">
    <property type="protein sequence ID" value="NEN75400.1"/>
    <property type="molecule type" value="Genomic_DNA"/>
</dbReference>
<keyword evidence="2 5" id="KW-0808">Transferase</keyword>
<reference evidence="6 7" key="1">
    <citation type="submission" date="2020-02" db="EMBL/GenBank/DDBJ databases">
        <title>Pelistega sp. NLN82 were isolated from wild rodents of the Hainan Island.</title>
        <authorList>
            <person name="Niu N."/>
            <person name="Zhou J."/>
        </authorList>
    </citation>
    <scope>NUCLEOTIDE SEQUENCE [LARGE SCALE GENOMIC DNA]</scope>
    <source>
        <strain evidence="6 7">NLN82</strain>
    </source>
</reference>
<gene>
    <name evidence="5 6" type="primary">kdsB</name>
    <name evidence="6" type="ORF">F9B74_03545</name>
</gene>
<dbReference type="Pfam" id="PF02348">
    <property type="entry name" value="CTP_transf_3"/>
    <property type="match status" value="1"/>
</dbReference>
<dbReference type="InterPro" id="IPR004528">
    <property type="entry name" value="KdsB"/>
</dbReference>
<protein>
    <recommendedName>
        <fullName evidence="5">3-deoxy-manno-octulosonate cytidylyltransferase</fullName>
        <ecNumber evidence="5">2.7.7.38</ecNumber>
    </recommendedName>
    <alternativeName>
        <fullName evidence="5">CMP-2-keto-3-deoxyoctulosonic acid synthase</fullName>
        <shortName evidence="5">CKS</shortName>
        <shortName evidence="5">CMP-KDO synthase</shortName>
    </alternativeName>
</protein>
<comment type="pathway">
    <text evidence="5">Nucleotide-sugar biosynthesis; CMP-3-deoxy-D-manno-octulosonate biosynthesis; CMP-3-deoxy-D-manno-octulosonate from 3-deoxy-D-manno-octulosonate and CTP: step 1/1.</text>
</comment>
<dbReference type="Proteomes" id="UP000477651">
    <property type="component" value="Unassembled WGS sequence"/>
</dbReference>
<evidence type="ECO:0000256" key="1">
    <source>
        <dbReference type="ARBA" id="ARBA00004370"/>
    </source>
</evidence>
<evidence type="ECO:0000256" key="5">
    <source>
        <dbReference type="HAMAP-Rule" id="MF_00057"/>
    </source>
</evidence>
<evidence type="ECO:0000313" key="6">
    <source>
        <dbReference type="EMBL" id="NEN75400.1"/>
    </source>
</evidence>
<comment type="subcellular location">
    <subcellularLocation>
        <location evidence="5">Cytoplasm</location>
    </subcellularLocation>
    <subcellularLocation>
        <location evidence="1">Membrane</location>
    </subcellularLocation>
</comment>
<evidence type="ECO:0000256" key="4">
    <source>
        <dbReference type="ARBA" id="ARBA00022985"/>
    </source>
</evidence>
<proteinExistence type="inferred from homology"/>
<dbReference type="Gene3D" id="3.90.550.10">
    <property type="entry name" value="Spore Coat Polysaccharide Biosynthesis Protein SpsA, Chain A"/>
    <property type="match status" value="1"/>
</dbReference>
<dbReference type="AlphaFoldDB" id="A0A6L9Y4K4"/>
<dbReference type="UniPathway" id="UPA00358">
    <property type="reaction ID" value="UER00476"/>
</dbReference>
<dbReference type="FunFam" id="3.90.550.10:FF:000011">
    <property type="entry name" value="3-deoxy-manno-octulosonate cytidylyltransferase"/>
    <property type="match status" value="1"/>
</dbReference>
<keyword evidence="4 5" id="KW-0448">Lipopolysaccharide biosynthesis</keyword>
<dbReference type="PANTHER" id="PTHR42866:SF2">
    <property type="entry name" value="3-DEOXY-MANNO-OCTULOSONATE CYTIDYLYLTRANSFERASE, MITOCHONDRIAL"/>
    <property type="match status" value="1"/>
</dbReference>
<organism evidence="6 7">
    <name type="scientific">Pelistega ratti</name>
    <dbReference type="NCBI Taxonomy" id="2652177"/>
    <lineage>
        <taxon>Bacteria</taxon>
        <taxon>Pseudomonadati</taxon>
        <taxon>Pseudomonadota</taxon>
        <taxon>Betaproteobacteria</taxon>
        <taxon>Burkholderiales</taxon>
        <taxon>Alcaligenaceae</taxon>
        <taxon>Pelistega</taxon>
    </lineage>
</organism>
<dbReference type="GO" id="GO:0008690">
    <property type="term" value="F:3-deoxy-manno-octulosonate cytidylyltransferase activity"/>
    <property type="evidence" value="ECO:0007669"/>
    <property type="project" value="UniProtKB-UniRule"/>
</dbReference>
<dbReference type="GO" id="GO:0016020">
    <property type="term" value="C:membrane"/>
    <property type="evidence" value="ECO:0007669"/>
    <property type="project" value="UniProtKB-SubCell"/>
</dbReference>
<evidence type="ECO:0000256" key="3">
    <source>
        <dbReference type="ARBA" id="ARBA00022695"/>
    </source>
</evidence>
<accession>A0A6L9Y4K4</accession>
<comment type="catalytic activity">
    <reaction evidence="5">
        <text>3-deoxy-alpha-D-manno-oct-2-ulosonate + CTP = CMP-3-deoxy-beta-D-manno-octulosonate + diphosphate</text>
        <dbReference type="Rhea" id="RHEA:23448"/>
        <dbReference type="ChEBI" id="CHEBI:33019"/>
        <dbReference type="ChEBI" id="CHEBI:37563"/>
        <dbReference type="ChEBI" id="CHEBI:85986"/>
        <dbReference type="ChEBI" id="CHEBI:85987"/>
        <dbReference type="EC" id="2.7.7.38"/>
    </reaction>
</comment>
<evidence type="ECO:0000313" key="7">
    <source>
        <dbReference type="Proteomes" id="UP000477651"/>
    </source>
</evidence>
<comment type="function">
    <text evidence="5">Activates KDO (a required 8-carbon sugar) for incorporation into bacterial lipopolysaccharide in Gram-negative bacteria.</text>
</comment>
<dbReference type="SUPFAM" id="SSF53448">
    <property type="entry name" value="Nucleotide-diphospho-sugar transferases"/>
    <property type="match status" value="1"/>
</dbReference>
<sequence length="273" mass="30316">MTNKFIAIIPARAASTRLPGKMLADVGGLPLVVRTALQAKQSKADRIIIATDDEHIAQVTQSHHLQTMLTAKTHPSGTDRLSEVVQALDLTDDTIVVNVQGDEPLIDPELINQVAYSLIEHPEASIATCAYPITEADKLFNPNIVKVVCDKKGLALYFSRAPIPWARDAFNQDKSLLPHPSHALHHIGLYAYRVGFLKHYPQLSTGIYEQHESLEQLRALEHGYKIFVLKTQQAPLPGVDTEEDLLRLRAYLADTADSHIFPHSLPNTHKKPL</sequence>
<comment type="caution">
    <text evidence="6">The sequence shown here is derived from an EMBL/GenBank/DDBJ whole genome shotgun (WGS) entry which is preliminary data.</text>
</comment>
<dbReference type="NCBIfam" id="TIGR00466">
    <property type="entry name" value="kdsB"/>
    <property type="match status" value="1"/>
</dbReference>